<keyword evidence="2" id="KW-1185">Reference proteome</keyword>
<protein>
    <submittedName>
        <fullName evidence="1">Uncharacterized protein</fullName>
    </submittedName>
</protein>
<evidence type="ECO:0000313" key="1">
    <source>
        <dbReference type="EMBL" id="KAK7441574.1"/>
    </source>
</evidence>
<gene>
    <name evidence="1" type="ORF">VKT23_016567</name>
</gene>
<name>A0ABR1IXK2_9AGAR</name>
<dbReference type="Proteomes" id="UP001498398">
    <property type="component" value="Unassembled WGS sequence"/>
</dbReference>
<organism evidence="1 2">
    <name type="scientific">Marasmiellus scandens</name>
    <dbReference type="NCBI Taxonomy" id="2682957"/>
    <lineage>
        <taxon>Eukaryota</taxon>
        <taxon>Fungi</taxon>
        <taxon>Dikarya</taxon>
        <taxon>Basidiomycota</taxon>
        <taxon>Agaricomycotina</taxon>
        <taxon>Agaricomycetes</taxon>
        <taxon>Agaricomycetidae</taxon>
        <taxon>Agaricales</taxon>
        <taxon>Marasmiineae</taxon>
        <taxon>Omphalotaceae</taxon>
        <taxon>Marasmiellus</taxon>
    </lineage>
</organism>
<proteinExistence type="predicted"/>
<reference evidence="1 2" key="1">
    <citation type="submission" date="2024-01" db="EMBL/GenBank/DDBJ databases">
        <title>A draft genome for the cacao thread blight pathogen Marasmiellus scandens.</title>
        <authorList>
            <person name="Baruah I.K."/>
            <person name="Leung J."/>
            <person name="Bukari Y."/>
            <person name="Amoako-Attah I."/>
            <person name="Meinhardt L.W."/>
            <person name="Bailey B.A."/>
            <person name="Cohen S.P."/>
        </authorList>
    </citation>
    <scope>NUCLEOTIDE SEQUENCE [LARGE SCALE GENOMIC DNA]</scope>
    <source>
        <strain evidence="1 2">GH-19</strain>
    </source>
</reference>
<dbReference type="EMBL" id="JBANRG010000062">
    <property type="protein sequence ID" value="KAK7441574.1"/>
    <property type="molecule type" value="Genomic_DNA"/>
</dbReference>
<comment type="caution">
    <text evidence="1">The sequence shown here is derived from an EMBL/GenBank/DDBJ whole genome shotgun (WGS) entry which is preliminary data.</text>
</comment>
<evidence type="ECO:0000313" key="2">
    <source>
        <dbReference type="Proteomes" id="UP001498398"/>
    </source>
</evidence>
<accession>A0ABR1IXK2</accession>
<sequence>MGMQANGGGDIVKGLLVPEFDVTECYTEGSTNADSPSSRPILPLETHNGIIPWYRYYSILH</sequence>